<evidence type="ECO:0000313" key="3">
    <source>
        <dbReference type="EMBL" id="HGS23161.1"/>
    </source>
</evidence>
<dbReference type="EMBL" id="DSYK01000757">
    <property type="protein sequence ID" value="HGS23161.1"/>
    <property type="molecule type" value="Genomic_DNA"/>
</dbReference>
<dbReference type="Gene3D" id="3.90.550.10">
    <property type="entry name" value="Spore Coat Polysaccharide Biosynthesis Protein SpsA, Chain A"/>
    <property type="match status" value="1"/>
</dbReference>
<dbReference type="InterPro" id="IPR049577">
    <property type="entry name" value="GMPP_N"/>
</dbReference>
<reference evidence="3" key="1">
    <citation type="journal article" date="2020" name="mSystems">
        <title>Genome- and Community-Level Interaction Insights into Carbon Utilization and Element Cycling Functions of Hydrothermarchaeota in Hydrothermal Sediment.</title>
        <authorList>
            <person name="Zhou Z."/>
            <person name="Liu Y."/>
            <person name="Xu W."/>
            <person name="Pan J."/>
            <person name="Luo Z.H."/>
            <person name="Li M."/>
        </authorList>
    </citation>
    <scope>NUCLEOTIDE SEQUENCE [LARGE SCALE GENOMIC DNA]</scope>
    <source>
        <strain evidence="3">SpSt-573</strain>
    </source>
</reference>
<evidence type="ECO:0000259" key="1">
    <source>
        <dbReference type="Pfam" id="PF00483"/>
    </source>
</evidence>
<dbReference type="Pfam" id="PF00483">
    <property type="entry name" value="NTP_transferase"/>
    <property type="match status" value="1"/>
</dbReference>
<accession>A0A7C4PID9</accession>
<dbReference type="InterPro" id="IPR054566">
    <property type="entry name" value="ManC/GMP-like_b-helix"/>
</dbReference>
<feature type="domain" description="Nucleotidyl transferase" evidence="1">
    <location>
        <begin position="13"/>
        <end position="295"/>
    </location>
</feature>
<dbReference type="PANTHER" id="PTHR46390">
    <property type="entry name" value="MANNOSE-1-PHOSPHATE GUANYLYLTRANSFERASE"/>
    <property type="match status" value="1"/>
</dbReference>
<proteinExistence type="predicted"/>
<dbReference type="InterPro" id="IPR029044">
    <property type="entry name" value="Nucleotide-diphossugar_trans"/>
</dbReference>
<organism evidence="3">
    <name type="scientific">Anaerolinea thermolimosa</name>
    <dbReference type="NCBI Taxonomy" id="229919"/>
    <lineage>
        <taxon>Bacteria</taxon>
        <taxon>Bacillati</taxon>
        <taxon>Chloroflexota</taxon>
        <taxon>Anaerolineae</taxon>
        <taxon>Anaerolineales</taxon>
        <taxon>Anaerolineaceae</taxon>
        <taxon>Anaerolinea</taxon>
    </lineage>
</organism>
<dbReference type="AlphaFoldDB" id="A0A7C4PID9"/>
<dbReference type="CDD" id="cd02509">
    <property type="entry name" value="GDP-M1P_Guanylyltransferase"/>
    <property type="match status" value="1"/>
</dbReference>
<feature type="domain" description="MannoseP isomerase/GMP-like beta-helix" evidence="2">
    <location>
        <begin position="305"/>
        <end position="360"/>
    </location>
</feature>
<dbReference type="InterPro" id="IPR051161">
    <property type="entry name" value="Mannose-6P_isomerase_type2"/>
</dbReference>
<name>A0A7C4PID9_9CHLR</name>
<comment type="caution">
    <text evidence="3">The sequence shown here is derived from an EMBL/GenBank/DDBJ whole genome shotgun (WGS) entry which is preliminary data.</text>
</comment>
<evidence type="ECO:0000259" key="2">
    <source>
        <dbReference type="Pfam" id="PF22640"/>
    </source>
</evidence>
<keyword evidence="3" id="KW-0808">Transferase</keyword>
<dbReference type="SUPFAM" id="SSF159283">
    <property type="entry name" value="Guanosine diphospho-D-mannose pyrophosphorylase/mannose-6-phosphate isomerase linker domain"/>
    <property type="match status" value="1"/>
</dbReference>
<dbReference type="GO" id="GO:0004475">
    <property type="term" value="F:mannose-1-phosphate guanylyltransferase (GTP) activity"/>
    <property type="evidence" value="ECO:0007669"/>
    <property type="project" value="InterPro"/>
</dbReference>
<dbReference type="GO" id="GO:0009298">
    <property type="term" value="P:GDP-mannose biosynthetic process"/>
    <property type="evidence" value="ECO:0007669"/>
    <property type="project" value="TreeGrafter"/>
</dbReference>
<gene>
    <name evidence="3" type="ORF">ENT37_15005</name>
</gene>
<dbReference type="SUPFAM" id="SSF53448">
    <property type="entry name" value="Nucleotide-diphospho-sugar transferases"/>
    <property type="match status" value="1"/>
</dbReference>
<sequence>MGGDGMDDTHFYAVIMAGGSGTRLWPFSRRDRPKQMLRLGSDQTLFQQAVNRLLGVIPVERILVVTVASQAEALHAQFPLIPPENFLIEPAPRGTAAVVGMAAVALRHRDPESTMVVVTADHLIRNQGYFQQLLRGAYAVAQQGFLVTLGIQPTYPSSGYGYIECGEPLGMFQGCLTYRAVRFLEKPSPERAAELLKQGNYVWNSGMFIWRTERIWEEFHRLMPELARTLDEIDQVWEPQPYPTVAQETWLSIRQQTIDYGIMERADQVAVFPANDLGWNDVGAWDSLYDVFEENEAGNIVVSANHIGLDTHGTLVVAENPERLIVTIGASDLMVIETGDVLLICQRDQAQKVRDVVELLKNGGSTQALGGERPGVDTERYL</sequence>
<dbReference type="InterPro" id="IPR005835">
    <property type="entry name" value="NTP_transferase_dom"/>
</dbReference>
<protein>
    <submittedName>
        <fullName evidence="3">Mannose-1-phosphate guanyltransferase</fullName>
    </submittedName>
</protein>
<dbReference type="Pfam" id="PF22640">
    <property type="entry name" value="ManC_GMP_beta-helix"/>
    <property type="match status" value="1"/>
</dbReference>
<dbReference type="PANTHER" id="PTHR46390:SF1">
    <property type="entry name" value="MANNOSE-1-PHOSPHATE GUANYLYLTRANSFERASE"/>
    <property type="match status" value="1"/>
</dbReference>